<keyword evidence="10" id="KW-1185">Reference proteome</keyword>
<evidence type="ECO:0000256" key="7">
    <source>
        <dbReference type="ARBA" id="ARBA00047872"/>
    </source>
</evidence>
<evidence type="ECO:0000256" key="5">
    <source>
        <dbReference type="ARBA" id="ARBA00022777"/>
    </source>
</evidence>
<dbReference type="SUPFAM" id="SSF53633">
    <property type="entry name" value="Carbamate kinase-like"/>
    <property type="match status" value="1"/>
</dbReference>
<keyword evidence="5 9" id="KW-0418">Kinase</keyword>
<sequence length="388" mass="41135">MNATVLKFGGSSFRHPEDFGRVARHLAERLAAGENKIVAVVSAMSGTTDNLKALMLGVNKEAKPSNLDAALATGEMLSACLLEAAVSRQGIPVMSLNGYSLGIRTNSDFGRASVESVDPSSIIAALQENDIVIATGGQAIDQSGRLTFLGRNSSDLTAIVIASMLGENACEIYSDVPGVYTADPYLVPGARLIPKIAYGTIARMSRYGAKVLHHRAVEYAEKHSVTIACKSLTSDGVVSGTVVTGHGSAPSVTLARDAAVLSCGSIAERNRLRALLEQEDISAICTEDNRGAGICILSDVDFALRIVALTGSRSVPVRLRTAVTELDSSKSRVHLEDDYTRAISRAREIHERIYPGTDGEPVAPRAAKQRSTHISMLIRTDDASESAQ</sequence>
<organism evidence="9 10">
    <name type="scientific">Rhizobium altiplani</name>
    <dbReference type="NCBI Taxonomy" id="1864509"/>
    <lineage>
        <taxon>Bacteria</taxon>
        <taxon>Pseudomonadati</taxon>
        <taxon>Pseudomonadota</taxon>
        <taxon>Alphaproteobacteria</taxon>
        <taxon>Hyphomicrobiales</taxon>
        <taxon>Rhizobiaceae</taxon>
        <taxon>Rhizobium/Agrobacterium group</taxon>
        <taxon>Rhizobium</taxon>
    </lineage>
</organism>
<keyword evidence="3" id="KW-0808">Transferase</keyword>
<dbReference type="Pfam" id="PF00696">
    <property type="entry name" value="AA_kinase"/>
    <property type="match status" value="1"/>
</dbReference>
<evidence type="ECO:0000259" key="8">
    <source>
        <dbReference type="Pfam" id="PF00696"/>
    </source>
</evidence>
<name>A0A125QA87_9HYPH</name>
<comment type="similarity">
    <text evidence="1">Belongs to the aspartokinase family.</text>
</comment>
<dbReference type="PANTHER" id="PTHR21499:SF3">
    <property type="entry name" value="ASPARTOKINASE"/>
    <property type="match status" value="1"/>
</dbReference>
<evidence type="ECO:0000256" key="3">
    <source>
        <dbReference type="ARBA" id="ARBA00022679"/>
    </source>
</evidence>
<dbReference type="OrthoDB" id="9799110at2"/>
<dbReference type="EC" id="2.7.2.4" evidence="2"/>
<protein>
    <recommendedName>
        <fullName evidence="2">aspartate kinase</fullName>
        <ecNumber evidence="2">2.7.2.4</ecNumber>
    </recommendedName>
</protein>
<dbReference type="InterPro" id="IPR001048">
    <property type="entry name" value="Asp/Glu/Uridylate_kinase"/>
</dbReference>
<dbReference type="AlphaFoldDB" id="A0A125QA87"/>
<dbReference type="InterPro" id="IPR036393">
    <property type="entry name" value="AceGlu_kinase-like_sf"/>
</dbReference>
<dbReference type="GO" id="GO:0004072">
    <property type="term" value="F:aspartate kinase activity"/>
    <property type="evidence" value="ECO:0007669"/>
    <property type="project" value="TreeGrafter"/>
</dbReference>
<dbReference type="EMBL" id="LNCD01000005">
    <property type="protein sequence ID" value="KWV59766.1"/>
    <property type="molecule type" value="Genomic_DNA"/>
</dbReference>
<dbReference type="GO" id="GO:0009089">
    <property type="term" value="P:lysine biosynthetic process via diaminopimelate"/>
    <property type="evidence" value="ECO:0007669"/>
    <property type="project" value="TreeGrafter"/>
</dbReference>
<keyword evidence="4" id="KW-0547">Nucleotide-binding</keyword>
<evidence type="ECO:0000256" key="4">
    <source>
        <dbReference type="ARBA" id="ARBA00022741"/>
    </source>
</evidence>
<evidence type="ECO:0000313" key="9">
    <source>
        <dbReference type="EMBL" id="KWV59766.1"/>
    </source>
</evidence>
<reference evidence="9 10" key="1">
    <citation type="submission" date="2015-11" db="EMBL/GenBank/DDBJ databases">
        <title>Draft Genome Sequence of the Strain BR 10423 (Rhizobium sp.) isolated from nodules of Mimosa pudica.</title>
        <authorList>
            <person name="Barauna A.C."/>
            <person name="Zilli J.E."/>
            <person name="Simoes-Araujo J.L."/>
            <person name="Reis V.M."/>
            <person name="James E.K."/>
            <person name="Reis F.B.Jr."/>
            <person name="Rouws L.F."/>
            <person name="Passos S.R."/>
            <person name="Gois S.R."/>
        </authorList>
    </citation>
    <scope>NUCLEOTIDE SEQUENCE [LARGE SCALE GENOMIC DNA]</scope>
    <source>
        <strain evidence="9 10">BR10423</strain>
    </source>
</reference>
<dbReference type="Gene3D" id="3.40.1160.10">
    <property type="entry name" value="Acetylglutamate kinase-like"/>
    <property type="match status" value="1"/>
</dbReference>
<proteinExistence type="inferred from homology"/>
<dbReference type="RefSeq" id="WP_028748997.1">
    <property type="nucleotide sequence ID" value="NZ_LNCD01000005.1"/>
</dbReference>
<feature type="domain" description="Aspartate/glutamate/uridylate kinase" evidence="8">
    <location>
        <begin position="4"/>
        <end position="227"/>
    </location>
</feature>
<evidence type="ECO:0000313" key="10">
    <source>
        <dbReference type="Proteomes" id="UP000068164"/>
    </source>
</evidence>
<comment type="caution">
    <text evidence="9">The sequence shown here is derived from an EMBL/GenBank/DDBJ whole genome shotgun (WGS) entry which is preliminary data.</text>
</comment>
<keyword evidence="6" id="KW-0067">ATP-binding</keyword>
<evidence type="ECO:0000256" key="2">
    <source>
        <dbReference type="ARBA" id="ARBA00013059"/>
    </source>
</evidence>
<gene>
    <name evidence="9" type="ORF">AS026_27815</name>
</gene>
<dbReference type="GO" id="GO:0005829">
    <property type="term" value="C:cytosol"/>
    <property type="evidence" value="ECO:0007669"/>
    <property type="project" value="TreeGrafter"/>
</dbReference>
<dbReference type="Proteomes" id="UP000068164">
    <property type="component" value="Unassembled WGS sequence"/>
</dbReference>
<comment type="catalytic activity">
    <reaction evidence="7">
        <text>L-aspartate + ATP = 4-phospho-L-aspartate + ADP</text>
        <dbReference type="Rhea" id="RHEA:23776"/>
        <dbReference type="ChEBI" id="CHEBI:29991"/>
        <dbReference type="ChEBI" id="CHEBI:30616"/>
        <dbReference type="ChEBI" id="CHEBI:57535"/>
        <dbReference type="ChEBI" id="CHEBI:456216"/>
        <dbReference type="EC" id="2.7.2.4"/>
    </reaction>
</comment>
<evidence type="ECO:0000256" key="1">
    <source>
        <dbReference type="ARBA" id="ARBA00010122"/>
    </source>
</evidence>
<accession>A0A125QA87</accession>
<dbReference type="PANTHER" id="PTHR21499">
    <property type="entry name" value="ASPARTATE KINASE"/>
    <property type="match status" value="1"/>
</dbReference>
<dbReference type="GO" id="GO:0009090">
    <property type="term" value="P:homoserine biosynthetic process"/>
    <property type="evidence" value="ECO:0007669"/>
    <property type="project" value="TreeGrafter"/>
</dbReference>
<evidence type="ECO:0000256" key="6">
    <source>
        <dbReference type="ARBA" id="ARBA00022840"/>
    </source>
</evidence>